<sequence length="374" mass="43135">MASRISQESGASGRIGHHWLQRFLTRQPAIRSKLGRKIEVLRIENTKADSLRTFFELFRRVRKEYKVADEDIWNMDETGLALGSSAHQQVLGRSATSRTYKKSPENREWVSTVETISAAGRSIPCLVIFKGKNIQSSWFEAYSVPDWHYTTSERGWTSNDISKRWLQQIFIPYTQPKITGANRILLMDNQGSHIPTDFMWICFQNNIRLLYMPAHSSHVLQPLDLAVFSRLKSSYRAQIEKLAKYENAAPIKKIRFVKYYNQARQDALKEIYIRAGWRGTGLIPWNPQKVLKSSQISQDSYEINTKKQKVAVTDSNEMFANIESIMAAQEEQARRQKLTEARDLAAEARKTANKVINMTIDQMTTVFSQFEAVE</sequence>
<dbReference type="Pfam" id="PF03184">
    <property type="entry name" value="DDE_1"/>
    <property type="match status" value="1"/>
</dbReference>
<dbReference type="InterPro" id="IPR004875">
    <property type="entry name" value="DDE_SF_endonuclease_dom"/>
</dbReference>
<reference evidence="4" key="1">
    <citation type="journal article" date="2014" name="BMC Genomics">
        <title>Genome characteristics reveal the impact of lichenization on lichen-forming fungus Endocarpon pusillum Hedwig (Verrucariales, Ascomycota).</title>
        <authorList>
            <person name="Wang Y.-Y."/>
            <person name="Liu B."/>
            <person name="Zhang X.-Y."/>
            <person name="Zhou Q.-M."/>
            <person name="Zhang T."/>
            <person name="Li H."/>
            <person name="Yu Y.-F."/>
            <person name="Zhang X.-L."/>
            <person name="Hao X.-Y."/>
            <person name="Wang M."/>
            <person name="Wang L."/>
            <person name="Wei J.-C."/>
        </authorList>
    </citation>
    <scope>NUCLEOTIDE SEQUENCE [LARGE SCALE GENOMIC DNA]</scope>
    <source>
        <strain evidence="4">Z07020 / HMAS-L-300199</strain>
    </source>
</reference>
<feature type="domain" description="HTH CENPB-type" evidence="2">
    <location>
        <begin position="1"/>
        <end position="33"/>
    </location>
</feature>
<dbReference type="RefSeq" id="XP_007785832.1">
    <property type="nucleotide sequence ID" value="XM_007787642.1"/>
</dbReference>
<evidence type="ECO:0000256" key="1">
    <source>
        <dbReference type="ARBA" id="ARBA00023125"/>
    </source>
</evidence>
<dbReference type="PANTHER" id="PTHR19303:SF74">
    <property type="entry name" value="POGO TRANSPOSABLE ELEMENT WITH KRAB DOMAIN"/>
    <property type="match status" value="1"/>
</dbReference>
<gene>
    <name evidence="3" type="ORF">EPUS_07652</name>
</gene>
<dbReference type="GeneID" id="19242533"/>
<dbReference type="InterPro" id="IPR006600">
    <property type="entry name" value="HTH_CenpB_DNA-bd_dom"/>
</dbReference>
<dbReference type="PANTHER" id="PTHR19303">
    <property type="entry name" value="TRANSPOSON"/>
    <property type="match status" value="1"/>
</dbReference>
<dbReference type="GO" id="GO:0003677">
    <property type="term" value="F:DNA binding"/>
    <property type="evidence" value="ECO:0007669"/>
    <property type="project" value="UniProtKB-KW"/>
</dbReference>
<dbReference type="AlphaFoldDB" id="U1GGR0"/>
<dbReference type="GO" id="GO:0005634">
    <property type="term" value="C:nucleus"/>
    <property type="evidence" value="ECO:0007669"/>
    <property type="project" value="TreeGrafter"/>
</dbReference>
<dbReference type="InterPro" id="IPR050863">
    <property type="entry name" value="CenT-Element_Derived"/>
</dbReference>
<keyword evidence="4" id="KW-1185">Reference proteome</keyword>
<dbReference type="OMA" id="MFANIES"/>
<dbReference type="Gene3D" id="3.30.420.10">
    <property type="entry name" value="Ribonuclease H-like superfamily/Ribonuclease H"/>
    <property type="match status" value="1"/>
</dbReference>
<evidence type="ECO:0000313" key="3">
    <source>
        <dbReference type="EMBL" id="ERF76862.1"/>
    </source>
</evidence>
<accession>U1GGR0</accession>
<evidence type="ECO:0000313" key="4">
    <source>
        <dbReference type="Proteomes" id="UP000019373"/>
    </source>
</evidence>
<dbReference type="eggNOG" id="KOG3105">
    <property type="taxonomic scope" value="Eukaryota"/>
</dbReference>
<evidence type="ECO:0000259" key="2">
    <source>
        <dbReference type="PROSITE" id="PS51253"/>
    </source>
</evidence>
<keyword evidence="1" id="KW-0238">DNA-binding</keyword>
<dbReference type="PROSITE" id="PS51253">
    <property type="entry name" value="HTH_CENPB"/>
    <property type="match status" value="1"/>
</dbReference>
<dbReference type="EMBL" id="KE720688">
    <property type="protein sequence ID" value="ERF76862.1"/>
    <property type="molecule type" value="Genomic_DNA"/>
</dbReference>
<proteinExistence type="predicted"/>
<dbReference type="OrthoDB" id="4510550at2759"/>
<protein>
    <recommendedName>
        <fullName evidence="2">HTH CENPB-type domain-containing protein</fullName>
    </recommendedName>
</protein>
<dbReference type="HOGENOM" id="CLU_013929_20_3_1"/>
<dbReference type="Proteomes" id="UP000019373">
    <property type="component" value="Unassembled WGS sequence"/>
</dbReference>
<dbReference type="InterPro" id="IPR036397">
    <property type="entry name" value="RNaseH_sf"/>
</dbReference>
<name>U1GGR0_ENDPU</name>
<organism evidence="3 4">
    <name type="scientific">Endocarpon pusillum (strain Z07020 / HMAS-L-300199)</name>
    <name type="common">Lichen-forming fungus</name>
    <dbReference type="NCBI Taxonomy" id="1263415"/>
    <lineage>
        <taxon>Eukaryota</taxon>
        <taxon>Fungi</taxon>
        <taxon>Dikarya</taxon>
        <taxon>Ascomycota</taxon>
        <taxon>Pezizomycotina</taxon>
        <taxon>Eurotiomycetes</taxon>
        <taxon>Chaetothyriomycetidae</taxon>
        <taxon>Verrucariales</taxon>
        <taxon>Verrucariaceae</taxon>
        <taxon>Endocarpon</taxon>
    </lineage>
</organism>